<dbReference type="InterPro" id="IPR038717">
    <property type="entry name" value="Tc1-like_DDE_dom"/>
</dbReference>
<feature type="region of interest" description="Disordered" evidence="1">
    <location>
        <begin position="102"/>
        <end position="124"/>
    </location>
</feature>
<name>A0ABY4LYY4_9ACTN</name>
<keyword evidence="4" id="KW-1185">Reference proteome</keyword>
<dbReference type="Pfam" id="PF13358">
    <property type="entry name" value="DDE_3"/>
    <property type="match status" value="1"/>
</dbReference>
<sequence>MGERDYIALLDGVHQLLKAPIVLVWDRLNTRISRRMRHLIAERQWLTAFLLPAYSPRLNPVDWAWAHVKHSLATLAVVVPDRLEALVRNRLKRLQYRSDVLDGFHGRNRPHPRPPNITLTSRSQ</sequence>
<gene>
    <name evidence="3" type="ORF">K9S39_01230</name>
</gene>
<evidence type="ECO:0000313" key="3">
    <source>
        <dbReference type="EMBL" id="UQA90696.1"/>
    </source>
</evidence>
<evidence type="ECO:0000256" key="1">
    <source>
        <dbReference type="SAM" id="MobiDB-lite"/>
    </source>
</evidence>
<dbReference type="EMBL" id="CP086322">
    <property type="protein sequence ID" value="UQA90696.1"/>
    <property type="molecule type" value="Genomic_DNA"/>
</dbReference>
<protein>
    <submittedName>
        <fullName evidence="3">Transposase</fullName>
    </submittedName>
</protein>
<dbReference type="RefSeq" id="WP_248861459.1">
    <property type="nucleotide sequence ID" value="NZ_CP086322.1"/>
</dbReference>
<evidence type="ECO:0000259" key="2">
    <source>
        <dbReference type="Pfam" id="PF13358"/>
    </source>
</evidence>
<dbReference type="Gene3D" id="3.30.420.10">
    <property type="entry name" value="Ribonuclease H-like superfamily/Ribonuclease H"/>
    <property type="match status" value="1"/>
</dbReference>
<organism evidence="3 4">
    <name type="scientific">Streptomyces halobius</name>
    <dbReference type="NCBI Taxonomy" id="2879846"/>
    <lineage>
        <taxon>Bacteria</taxon>
        <taxon>Bacillati</taxon>
        <taxon>Actinomycetota</taxon>
        <taxon>Actinomycetes</taxon>
        <taxon>Kitasatosporales</taxon>
        <taxon>Streptomycetaceae</taxon>
        <taxon>Streptomyces</taxon>
    </lineage>
</organism>
<accession>A0ABY4LYY4</accession>
<feature type="domain" description="Tc1-like transposase DDE" evidence="2">
    <location>
        <begin position="9"/>
        <end position="72"/>
    </location>
</feature>
<evidence type="ECO:0000313" key="4">
    <source>
        <dbReference type="Proteomes" id="UP000830115"/>
    </source>
</evidence>
<proteinExistence type="predicted"/>
<dbReference type="InterPro" id="IPR036397">
    <property type="entry name" value="RNaseH_sf"/>
</dbReference>
<dbReference type="Proteomes" id="UP000830115">
    <property type="component" value="Chromosome"/>
</dbReference>
<reference evidence="3" key="1">
    <citation type="submission" date="2021-10" db="EMBL/GenBank/DDBJ databases">
        <title>Streptomyces nigrumlapis sp.nov.,an antimicrobial producing actinobacterium isolated from Black Gobi rocks.</title>
        <authorList>
            <person name="Wen Y."/>
            <person name="Zhang W."/>
            <person name="Liu X.G."/>
        </authorList>
    </citation>
    <scope>NUCLEOTIDE SEQUENCE</scope>
    <source>
        <strain evidence="3">ST13-2-2</strain>
    </source>
</reference>